<dbReference type="InterPro" id="IPR034288">
    <property type="entry name" value="CuRO_1_LCC"/>
</dbReference>
<evidence type="ECO:0000256" key="1">
    <source>
        <dbReference type="ARBA" id="ARBA00000349"/>
    </source>
</evidence>
<accession>B9SMB0</accession>
<keyword evidence="5" id="KW-0052">Apoplast</keyword>
<keyword evidence="9" id="KW-0186">Copper</keyword>
<dbReference type="Proteomes" id="UP000008311">
    <property type="component" value="Unassembled WGS sequence"/>
</dbReference>
<feature type="signal peptide" evidence="11">
    <location>
        <begin position="1"/>
        <end position="26"/>
    </location>
</feature>
<dbReference type="GO" id="GO:0016491">
    <property type="term" value="F:oxidoreductase activity"/>
    <property type="evidence" value="ECO:0000318"/>
    <property type="project" value="GO_Central"/>
</dbReference>
<keyword evidence="15" id="KW-1185">Reference proteome</keyword>
<name>B9SMB0_RICCO</name>
<dbReference type="GO" id="GO:0048046">
    <property type="term" value="C:apoplast"/>
    <property type="evidence" value="ECO:0007669"/>
    <property type="project" value="UniProtKB-SubCell"/>
</dbReference>
<evidence type="ECO:0000256" key="7">
    <source>
        <dbReference type="ARBA" id="ARBA00022737"/>
    </source>
</evidence>
<dbReference type="Pfam" id="PF00394">
    <property type="entry name" value="Cu-oxidase"/>
    <property type="match status" value="1"/>
</dbReference>
<evidence type="ECO:0000313" key="15">
    <source>
        <dbReference type="Proteomes" id="UP000008311"/>
    </source>
</evidence>
<comment type="catalytic activity">
    <reaction evidence="1">
        <text>4 hydroquinone + O2 = 4 benzosemiquinone + 2 H2O</text>
        <dbReference type="Rhea" id="RHEA:11276"/>
        <dbReference type="ChEBI" id="CHEBI:15377"/>
        <dbReference type="ChEBI" id="CHEBI:15379"/>
        <dbReference type="ChEBI" id="CHEBI:17594"/>
        <dbReference type="ChEBI" id="CHEBI:17977"/>
        <dbReference type="EC" id="1.10.3.2"/>
    </reaction>
</comment>
<evidence type="ECO:0000256" key="3">
    <source>
        <dbReference type="ARBA" id="ARBA00010609"/>
    </source>
</evidence>
<gene>
    <name evidence="14" type="ORF">RCOM_0298360</name>
</gene>
<dbReference type="InterPro" id="IPR001117">
    <property type="entry name" value="Cu-oxidase_2nd"/>
</dbReference>
<dbReference type="PANTHER" id="PTHR11709">
    <property type="entry name" value="MULTI-COPPER OXIDASE"/>
    <property type="match status" value="1"/>
</dbReference>
<feature type="chain" id="PRO_5002889507" description="laccase" evidence="11">
    <location>
        <begin position="27"/>
        <end position="418"/>
    </location>
</feature>
<dbReference type="CDD" id="cd13875">
    <property type="entry name" value="CuRO_2_LCC_plant"/>
    <property type="match status" value="1"/>
</dbReference>
<dbReference type="InParanoid" id="B9SMB0"/>
<dbReference type="GO" id="GO:0005507">
    <property type="term" value="F:copper ion binding"/>
    <property type="evidence" value="ECO:0007669"/>
    <property type="project" value="InterPro"/>
</dbReference>
<evidence type="ECO:0000256" key="4">
    <source>
        <dbReference type="ARBA" id="ARBA00012297"/>
    </source>
</evidence>
<dbReference type="EMBL" id="EQ974026">
    <property type="protein sequence ID" value="EEF35292.1"/>
    <property type="molecule type" value="Genomic_DNA"/>
</dbReference>
<dbReference type="GO" id="GO:0046274">
    <property type="term" value="P:lignin catabolic process"/>
    <property type="evidence" value="ECO:0007669"/>
    <property type="project" value="UniProtKB-KW"/>
</dbReference>
<dbReference type="InterPro" id="IPR008972">
    <property type="entry name" value="Cupredoxin"/>
</dbReference>
<evidence type="ECO:0000256" key="2">
    <source>
        <dbReference type="ARBA" id="ARBA00004271"/>
    </source>
</evidence>
<dbReference type="InterPro" id="IPR045087">
    <property type="entry name" value="Cu-oxidase_fam"/>
</dbReference>
<comment type="similarity">
    <text evidence="3">Belongs to the multicopper oxidase family.</text>
</comment>
<comment type="subcellular location">
    <subcellularLocation>
        <location evidence="2">Secreted</location>
        <location evidence="2">Extracellular space</location>
        <location evidence="2">Apoplast</location>
    </subcellularLocation>
</comment>
<keyword evidence="11" id="KW-0732">Signal</keyword>
<reference evidence="15" key="1">
    <citation type="journal article" date="2010" name="Nat. Biotechnol.">
        <title>Draft genome sequence of the oilseed species Ricinus communis.</title>
        <authorList>
            <person name="Chan A.P."/>
            <person name="Crabtree J."/>
            <person name="Zhao Q."/>
            <person name="Lorenzi H."/>
            <person name="Orvis J."/>
            <person name="Puiu D."/>
            <person name="Melake-Berhan A."/>
            <person name="Jones K.M."/>
            <person name="Redman J."/>
            <person name="Chen G."/>
            <person name="Cahoon E.B."/>
            <person name="Gedil M."/>
            <person name="Stanke M."/>
            <person name="Haas B.J."/>
            <person name="Wortman J.R."/>
            <person name="Fraser-Liggett C.M."/>
            <person name="Ravel J."/>
            <person name="Rabinowicz P.D."/>
        </authorList>
    </citation>
    <scope>NUCLEOTIDE SEQUENCE [LARGE SCALE GENOMIC DNA]</scope>
    <source>
        <strain evidence="15">cv. Hale</strain>
    </source>
</reference>
<dbReference type="AlphaFoldDB" id="B9SMB0"/>
<feature type="domain" description="Plastocyanin-like" evidence="13">
    <location>
        <begin position="36"/>
        <end position="149"/>
    </location>
</feature>
<keyword evidence="6" id="KW-0964">Secreted</keyword>
<keyword evidence="7" id="KW-0677">Repeat</keyword>
<sequence>MGFVKKNLVPQLLLTLVLNILLLCMAEVHYYDFVLKESNFTKLCSSKNMLAVNESFPGPVLTVRRGDLVYVNVHNRGKYGVTIHWHGVRQPRNPWSDGPEYVTQCPIQPGSNFTHEIILSDEEGTLWWHAHSDWSRATVHGAFVILPPEGKKYPFPEPDEEQIIVLGSWYKGDVMTIYNDAKESGGNPKDSDAHTINGYTGSSTDCPSGEMFRMNVTQGKTYLLRIINAAMNVEQFFGIAGHNLTLVGMDAAYTKHLNYEYLMITPGQTMDVLFTANQSPTVIKYQGDYTPPSFIPSPNLPDLRNATAAVNFTASLKSLANSEHPVSVPEDITRHIFIAISLNVLPCVPEGRNCSGPKVDNSSTIISASLNNISFATPSVDILDAYYSLNILLFIAQEYGLCTVIWNDMQHGAWTLWL</sequence>
<dbReference type="eggNOG" id="KOG1263">
    <property type="taxonomic scope" value="Eukaryota"/>
</dbReference>
<dbReference type="CDD" id="cd13849">
    <property type="entry name" value="CuRO_1_LCC_plant"/>
    <property type="match status" value="1"/>
</dbReference>
<keyword evidence="8 14" id="KW-0560">Oxidoreductase</keyword>
<evidence type="ECO:0000256" key="10">
    <source>
        <dbReference type="ARBA" id="ARBA00023185"/>
    </source>
</evidence>
<keyword evidence="10" id="KW-0439">Lignin degradation</keyword>
<dbReference type="PANTHER" id="PTHR11709:SF475">
    <property type="entry name" value="LACCASE"/>
    <property type="match status" value="1"/>
</dbReference>
<dbReference type="InterPro" id="IPR034285">
    <property type="entry name" value="CuRO_2_LCC"/>
</dbReference>
<proteinExistence type="inferred from homology"/>
<evidence type="ECO:0000259" key="12">
    <source>
        <dbReference type="Pfam" id="PF00394"/>
    </source>
</evidence>
<evidence type="ECO:0000313" key="14">
    <source>
        <dbReference type="EMBL" id="EEF35292.1"/>
    </source>
</evidence>
<evidence type="ECO:0000256" key="6">
    <source>
        <dbReference type="ARBA" id="ARBA00022525"/>
    </source>
</evidence>
<dbReference type="Pfam" id="PF07732">
    <property type="entry name" value="Cu-oxidase_3"/>
    <property type="match status" value="1"/>
</dbReference>
<evidence type="ECO:0000256" key="11">
    <source>
        <dbReference type="SAM" id="SignalP"/>
    </source>
</evidence>
<dbReference type="EC" id="1.10.3.2" evidence="4"/>
<evidence type="ECO:0000259" key="13">
    <source>
        <dbReference type="Pfam" id="PF07732"/>
    </source>
</evidence>
<protein>
    <recommendedName>
        <fullName evidence="4">laccase</fullName>
        <ecNumber evidence="4">1.10.3.2</ecNumber>
    </recommendedName>
</protein>
<evidence type="ECO:0000256" key="9">
    <source>
        <dbReference type="ARBA" id="ARBA00023008"/>
    </source>
</evidence>
<evidence type="ECO:0000256" key="5">
    <source>
        <dbReference type="ARBA" id="ARBA00022523"/>
    </source>
</evidence>
<dbReference type="GO" id="GO:0052716">
    <property type="term" value="F:hydroquinone:oxygen oxidoreductase activity"/>
    <property type="evidence" value="ECO:0007669"/>
    <property type="project" value="UniProtKB-EC"/>
</dbReference>
<organism evidence="14 15">
    <name type="scientific">Ricinus communis</name>
    <name type="common">Castor bean</name>
    <dbReference type="NCBI Taxonomy" id="3988"/>
    <lineage>
        <taxon>Eukaryota</taxon>
        <taxon>Viridiplantae</taxon>
        <taxon>Streptophyta</taxon>
        <taxon>Embryophyta</taxon>
        <taxon>Tracheophyta</taxon>
        <taxon>Spermatophyta</taxon>
        <taxon>Magnoliopsida</taxon>
        <taxon>eudicotyledons</taxon>
        <taxon>Gunneridae</taxon>
        <taxon>Pentapetalae</taxon>
        <taxon>rosids</taxon>
        <taxon>fabids</taxon>
        <taxon>Malpighiales</taxon>
        <taxon>Euphorbiaceae</taxon>
        <taxon>Acalyphoideae</taxon>
        <taxon>Acalypheae</taxon>
        <taxon>Ricinus</taxon>
    </lineage>
</organism>
<dbReference type="Gene3D" id="2.60.40.420">
    <property type="entry name" value="Cupredoxins - blue copper proteins"/>
    <property type="match status" value="2"/>
</dbReference>
<dbReference type="InterPro" id="IPR011707">
    <property type="entry name" value="Cu-oxidase-like_N"/>
</dbReference>
<feature type="domain" description="Plastocyanin-like" evidence="12">
    <location>
        <begin position="161"/>
        <end position="280"/>
    </location>
</feature>
<dbReference type="SUPFAM" id="SSF49503">
    <property type="entry name" value="Cupredoxins"/>
    <property type="match status" value="2"/>
</dbReference>
<evidence type="ECO:0000256" key="8">
    <source>
        <dbReference type="ARBA" id="ARBA00023002"/>
    </source>
</evidence>